<name>A0A4S3PTU8_9BACI</name>
<proteinExistence type="predicted"/>
<dbReference type="OrthoDB" id="9797274at2"/>
<dbReference type="RefSeq" id="WP_136379229.1">
    <property type="nucleotide sequence ID" value="NZ_SLUB01000011.1"/>
</dbReference>
<sequence>MAGIWIKRSQLIGRTSEIIGYKSGLGLTRKEFEEIIPDIYHNLWFGKDEALLRIRSEEFENLINHLLYKIGNTLSPSNVPSTISLFKKYRNDPEALNMYQDLAKLFITFLGKISKEMKDAKHKSVNPEPFVREAKRNMDCLEY</sequence>
<protein>
    <submittedName>
        <fullName evidence="1">Uncharacterized protein</fullName>
    </submittedName>
</protein>
<comment type="caution">
    <text evidence="1">The sequence shown here is derived from an EMBL/GenBank/DDBJ whole genome shotgun (WGS) entry which is preliminary data.</text>
</comment>
<reference evidence="1 2" key="1">
    <citation type="journal article" date="2019" name="Indoor Air">
        <title>Impacts of indoor surface finishes on bacterial viability.</title>
        <authorList>
            <person name="Hu J."/>
            <person name="Maamar S.B."/>
            <person name="Glawe A.J."/>
            <person name="Gottel N."/>
            <person name="Gilbert J.A."/>
            <person name="Hartmann E.M."/>
        </authorList>
    </citation>
    <scope>NUCLEOTIDE SEQUENCE [LARGE SCALE GENOMIC DNA]</scope>
    <source>
        <strain evidence="1 2">AF060A6</strain>
    </source>
</reference>
<dbReference type="EMBL" id="SLUB01000011">
    <property type="protein sequence ID" value="THE13180.1"/>
    <property type="molecule type" value="Genomic_DNA"/>
</dbReference>
<accession>A0A4S3PTU8</accession>
<keyword evidence="2" id="KW-1185">Reference proteome</keyword>
<dbReference type="Proteomes" id="UP000306477">
    <property type="component" value="Unassembled WGS sequence"/>
</dbReference>
<gene>
    <name evidence="1" type="ORF">E1I69_08760</name>
</gene>
<evidence type="ECO:0000313" key="1">
    <source>
        <dbReference type="EMBL" id="THE13180.1"/>
    </source>
</evidence>
<dbReference type="AlphaFoldDB" id="A0A4S3PTU8"/>
<evidence type="ECO:0000313" key="2">
    <source>
        <dbReference type="Proteomes" id="UP000306477"/>
    </source>
</evidence>
<organism evidence="1 2">
    <name type="scientific">Bacillus timonensis</name>
    <dbReference type="NCBI Taxonomy" id="1033734"/>
    <lineage>
        <taxon>Bacteria</taxon>
        <taxon>Bacillati</taxon>
        <taxon>Bacillota</taxon>
        <taxon>Bacilli</taxon>
        <taxon>Bacillales</taxon>
        <taxon>Bacillaceae</taxon>
        <taxon>Bacillus</taxon>
    </lineage>
</organism>